<dbReference type="InterPro" id="IPR035201">
    <property type="entry name" value="Cdc24_OB1"/>
</dbReference>
<name>D7FQ83_ECTSI</name>
<feature type="domain" description="Cell division control protein 24 OB" evidence="2">
    <location>
        <begin position="5"/>
        <end position="66"/>
    </location>
</feature>
<dbReference type="InParanoid" id="D7FQ83"/>
<feature type="compositionally biased region" description="Gly residues" evidence="1">
    <location>
        <begin position="279"/>
        <end position="305"/>
    </location>
</feature>
<evidence type="ECO:0000313" key="3">
    <source>
        <dbReference type="EMBL" id="CBJ48415.1"/>
    </source>
</evidence>
<dbReference type="Proteomes" id="UP000002630">
    <property type="component" value="Linkage Group LG02"/>
</dbReference>
<dbReference type="OrthoDB" id="10265890at2759"/>
<sequence>MDWVQEHCDRLRSKLQGVVDSGASSGAGELGLRVPWSWTCRTLIETVRRYPSGLTEAVILAELELLCEGGGTFEAPSCPESFRPISMRSTPRCPTSSRRASFATLTNWCRLLTGAAAAVTGGGGRAGGGEGGRRSPNGGGPSTLLLTEYLAFVLDHRRSDDLRLAQGMFGGLRVKDTFEEKSNYEEFFVVCKGDGLGVYWPWLVREQQPRSSGGDQGSAAAPGGLSSQQQLVSSQLPLPSDSFGWHFEYGSATALFVLPRESRAQLFSAANNDSNGDGFSTGGPGVESRSSGGGGGGSGNSGGGVVVSRKATSRGAGVDGRGRGGTVGAAHEMPADENGVRDLLQFPRRLFVTDLAPNMSNASIYGQVVSVASVPGSSLPAILPPSRGMSSSSSSLSQLPLKPVMLMQQQQQQQEEEEAGMGLVAARGAAAAAAANVVELLIRDDRGTARVLCCGRKAAADALRCRPGQYVLVCGLRTFAAAFPPLDDSEQGPDGHVVVLCGEAEEMSREDAAATTDAEGRAAAGARSGGAGGGGDSVSGVLNTSSLEGFLHCPFLSRHSFLHDRRRTPGPRASLACKAAVTWARWTFDGDGLWAVHRRCGARLPCHFSALGASADPARRISRKRPRDMREPGCVRSGRTGAQQGVSVICPLCQSSVRVACADEAELGYAPLLLALDDGTRCLVAECRSAVVTAAFGGMNAHDFLQMGEAERKATVDSLVGREIRCVVGGDGAASEVGGNGSACFNGGGGEGDWNGAGRVGLRVERIASVNPAADLAYLVAAMDGSPSKA</sequence>
<dbReference type="EMBL" id="FN648375">
    <property type="protein sequence ID" value="CBJ48415.1"/>
    <property type="molecule type" value="Genomic_DNA"/>
</dbReference>
<gene>
    <name evidence="3" type="ORF">Esi_0002_0212</name>
</gene>
<protein>
    <recommendedName>
        <fullName evidence="2">Cell division control protein 24 OB domain-containing protein</fullName>
    </recommendedName>
</protein>
<feature type="compositionally biased region" description="Low complexity" evidence="1">
    <location>
        <begin position="513"/>
        <end position="526"/>
    </location>
</feature>
<dbReference type="AlphaFoldDB" id="D7FQ83"/>
<dbReference type="Pfam" id="PF17246">
    <property type="entry name" value="CDC24_OB1"/>
    <property type="match status" value="1"/>
</dbReference>
<evidence type="ECO:0000259" key="2">
    <source>
        <dbReference type="Pfam" id="PF17246"/>
    </source>
</evidence>
<feature type="compositionally biased region" description="Gly residues" evidence="1">
    <location>
        <begin position="317"/>
        <end position="327"/>
    </location>
</feature>
<feature type="region of interest" description="Disordered" evidence="1">
    <location>
        <begin position="269"/>
        <end position="332"/>
    </location>
</feature>
<evidence type="ECO:0000313" key="4">
    <source>
        <dbReference type="Proteomes" id="UP000002630"/>
    </source>
</evidence>
<evidence type="ECO:0000256" key="1">
    <source>
        <dbReference type="SAM" id="MobiDB-lite"/>
    </source>
</evidence>
<accession>D7FQ83</accession>
<organism evidence="3 4">
    <name type="scientific">Ectocarpus siliculosus</name>
    <name type="common">Brown alga</name>
    <name type="synonym">Conferva siliculosa</name>
    <dbReference type="NCBI Taxonomy" id="2880"/>
    <lineage>
        <taxon>Eukaryota</taxon>
        <taxon>Sar</taxon>
        <taxon>Stramenopiles</taxon>
        <taxon>Ochrophyta</taxon>
        <taxon>PX clade</taxon>
        <taxon>Phaeophyceae</taxon>
        <taxon>Ectocarpales</taxon>
        <taxon>Ectocarpaceae</taxon>
        <taxon>Ectocarpus</taxon>
    </lineage>
</organism>
<feature type="region of interest" description="Disordered" evidence="1">
    <location>
        <begin position="209"/>
        <end position="233"/>
    </location>
</feature>
<feature type="compositionally biased region" description="Polar residues" evidence="1">
    <location>
        <begin position="269"/>
        <end position="278"/>
    </location>
</feature>
<feature type="region of interest" description="Disordered" evidence="1">
    <location>
        <begin position="510"/>
        <end position="535"/>
    </location>
</feature>
<keyword evidence="4" id="KW-1185">Reference proteome</keyword>
<reference evidence="3 4" key="1">
    <citation type="journal article" date="2010" name="Nature">
        <title>The Ectocarpus genome and the independent evolution of multicellularity in brown algae.</title>
        <authorList>
            <person name="Cock J.M."/>
            <person name="Sterck L."/>
            <person name="Rouze P."/>
            <person name="Scornet D."/>
            <person name="Allen A.E."/>
            <person name="Amoutzias G."/>
            <person name="Anthouard V."/>
            <person name="Artiguenave F."/>
            <person name="Aury J.M."/>
            <person name="Badger J.H."/>
            <person name="Beszteri B."/>
            <person name="Billiau K."/>
            <person name="Bonnet E."/>
            <person name="Bothwell J.H."/>
            <person name="Bowler C."/>
            <person name="Boyen C."/>
            <person name="Brownlee C."/>
            <person name="Carrano C.J."/>
            <person name="Charrier B."/>
            <person name="Cho G.Y."/>
            <person name="Coelho S.M."/>
            <person name="Collen J."/>
            <person name="Corre E."/>
            <person name="Da Silva C."/>
            <person name="Delage L."/>
            <person name="Delaroque N."/>
            <person name="Dittami S.M."/>
            <person name="Doulbeau S."/>
            <person name="Elias M."/>
            <person name="Farnham G."/>
            <person name="Gachon C.M."/>
            <person name="Gschloessl B."/>
            <person name="Heesch S."/>
            <person name="Jabbari K."/>
            <person name="Jubin C."/>
            <person name="Kawai H."/>
            <person name="Kimura K."/>
            <person name="Kloareg B."/>
            <person name="Kupper F.C."/>
            <person name="Lang D."/>
            <person name="Le Bail A."/>
            <person name="Leblanc C."/>
            <person name="Lerouge P."/>
            <person name="Lohr M."/>
            <person name="Lopez P.J."/>
            <person name="Martens C."/>
            <person name="Maumus F."/>
            <person name="Michel G."/>
            <person name="Miranda-Saavedra D."/>
            <person name="Morales J."/>
            <person name="Moreau H."/>
            <person name="Motomura T."/>
            <person name="Nagasato C."/>
            <person name="Napoli C.A."/>
            <person name="Nelson D.R."/>
            <person name="Nyvall-Collen P."/>
            <person name="Peters A.F."/>
            <person name="Pommier C."/>
            <person name="Potin P."/>
            <person name="Poulain J."/>
            <person name="Quesneville H."/>
            <person name="Read B."/>
            <person name="Rensing S.A."/>
            <person name="Ritter A."/>
            <person name="Rousvoal S."/>
            <person name="Samanta M."/>
            <person name="Samson G."/>
            <person name="Schroeder D.C."/>
            <person name="Segurens B."/>
            <person name="Strittmatter M."/>
            <person name="Tonon T."/>
            <person name="Tregear J.W."/>
            <person name="Valentin K."/>
            <person name="von Dassow P."/>
            <person name="Yamagishi T."/>
            <person name="Van de Peer Y."/>
            <person name="Wincker P."/>
        </authorList>
    </citation>
    <scope>NUCLEOTIDE SEQUENCE [LARGE SCALE GENOMIC DNA]</scope>
    <source>
        <strain evidence="4">Ec32 / CCAP1310/4</strain>
    </source>
</reference>
<proteinExistence type="predicted"/>
<dbReference type="EMBL" id="FN649727">
    <property type="protein sequence ID" value="CBJ48415.1"/>
    <property type="molecule type" value="Genomic_DNA"/>
</dbReference>